<gene>
    <name evidence="3" type="ORF">RI129_004455</name>
</gene>
<evidence type="ECO:0000313" key="4">
    <source>
        <dbReference type="Proteomes" id="UP001329430"/>
    </source>
</evidence>
<comment type="caution">
    <text evidence="3">The sequence shown here is derived from an EMBL/GenBank/DDBJ whole genome shotgun (WGS) entry which is preliminary data.</text>
</comment>
<evidence type="ECO:0000313" key="3">
    <source>
        <dbReference type="EMBL" id="KAK5645991.1"/>
    </source>
</evidence>
<accession>A0AAN7VJD3</accession>
<organism evidence="3 4">
    <name type="scientific">Pyrocoelia pectoralis</name>
    <dbReference type="NCBI Taxonomy" id="417401"/>
    <lineage>
        <taxon>Eukaryota</taxon>
        <taxon>Metazoa</taxon>
        <taxon>Ecdysozoa</taxon>
        <taxon>Arthropoda</taxon>
        <taxon>Hexapoda</taxon>
        <taxon>Insecta</taxon>
        <taxon>Pterygota</taxon>
        <taxon>Neoptera</taxon>
        <taxon>Endopterygota</taxon>
        <taxon>Coleoptera</taxon>
        <taxon>Polyphaga</taxon>
        <taxon>Elateriformia</taxon>
        <taxon>Elateroidea</taxon>
        <taxon>Lampyridae</taxon>
        <taxon>Lampyrinae</taxon>
        <taxon>Pyrocoelia</taxon>
    </lineage>
</organism>
<dbReference type="EMBL" id="JAVRBK010000003">
    <property type="protein sequence ID" value="KAK5645991.1"/>
    <property type="molecule type" value="Genomic_DNA"/>
</dbReference>
<proteinExistence type="predicted"/>
<evidence type="ECO:0000256" key="1">
    <source>
        <dbReference type="SAM" id="Coils"/>
    </source>
</evidence>
<feature type="compositionally biased region" description="Basic and acidic residues" evidence="2">
    <location>
        <begin position="556"/>
        <end position="590"/>
    </location>
</feature>
<dbReference type="Proteomes" id="UP001329430">
    <property type="component" value="Chromosome 3"/>
</dbReference>
<evidence type="ECO:0000256" key="2">
    <source>
        <dbReference type="SAM" id="MobiDB-lite"/>
    </source>
</evidence>
<feature type="region of interest" description="Disordered" evidence="2">
    <location>
        <begin position="537"/>
        <end position="590"/>
    </location>
</feature>
<sequence length="590" mass="68572">MEAKISNNTTTLISLLRSRNETLANKQTKEKVTQWKLHQDLIVLQDSKESLEPSLAELNELKNKLDQEGEFENIYKSQIQREVQNSEKMEEVLSVHDKKVQINCDSKIEKTSLLESEYENSFQDYILQRENENKVNNEKKGVLIEITNKREVEKLQFETGRNKKIYDFEKLQESSKSIEANFVEHKEEMEELQNEYDKNVAIFEDLNEGLRSVQNSFVSMNLTIEEIKLIGIQARERNSEKLTSTENEIELERKKLEQLKNTEIHAQEEFTEKCIKIQQLEHVLEKLEDENSALSVETDGVRQKRKSLEDKAHVDIAALKLKLEVLSAKRQKLDQALAAVKLCNEEKLNRGRSLLDKNSNLNNEIAKLTELSEKYDREIVTNMDKKEVYVQKRLFLKSQIDHHGASIATTQKNCTSSQETCNKMNSDLTFKVSVAQSELEKANCKCDDHKKHCTQKLDDYKYEQEKIDQQNEYEYKEILERCKTKCVTLRNLLQEENNSFSHLDNLIFEKKTLQDKYVQELKALRTASTSSSRIADIKPTSILKSPRKPTTSSKKVTFEGRGNDTDSEKSSQTLKKEKAEALHNKENFNN</sequence>
<feature type="coiled-coil region" evidence="1">
    <location>
        <begin position="235"/>
        <end position="378"/>
    </location>
</feature>
<name>A0AAN7VJD3_9COLE</name>
<keyword evidence="4" id="KW-1185">Reference proteome</keyword>
<reference evidence="3 4" key="1">
    <citation type="journal article" date="2024" name="Insects">
        <title>An Improved Chromosome-Level Genome Assembly of the Firefly Pyrocoelia pectoralis.</title>
        <authorList>
            <person name="Fu X."/>
            <person name="Meyer-Rochow V.B."/>
            <person name="Ballantyne L."/>
            <person name="Zhu X."/>
        </authorList>
    </citation>
    <scope>NUCLEOTIDE SEQUENCE [LARGE SCALE GENOMIC DNA]</scope>
    <source>
        <strain evidence="3">XCY_ONT2</strain>
    </source>
</reference>
<keyword evidence="1" id="KW-0175">Coiled coil</keyword>
<dbReference type="AlphaFoldDB" id="A0AAN7VJD3"/>
<protein>
    <submittedName>
        <fullName evidence="3">Uncharacterized protein</fullName>
    </submittedName>
</protein>
<feature type="coiled-coil region" evidence="1">
    <location>
        <begin position="168"/>
        <end position="195"/>
    </location>
</feature>